<dbReference type="InterPro" id="IPR013108">
    <property type="entry name" value="Amidohydro_3"/>
</dbReference>
<dbReference type="GO" id="GO:0016810">
    <property type="term" value="F:hydrolase activity, acting on carbon-nitrogen (but not peptide) bonds"/>
    <property type="evidence" value="ECO:0007669"/>
    <property type="project" value="InterPro"/>
</dbReference>
<feature type="domain" description="Amidohydrolase 3" evidence="2">
    <location>
        <begin position="48"/>
        <end position="531"/>
    </location>
</feature>
<dbReference type="InterPro" id="IPR033932">
    <property type="entry name" value="YtcJ-like"/>
</dbReference>
<dbReference type="InterPro" id="IPR011059">
    <property type="entry name" value="Metal-dep_hydrolase_composite"/>
</dbReference>
<proteinExistence type="predicted"/>
<reference evidence="3" key="1">
    <citation type="submission" date="2014-07" db="EMBL/GenBank/DDBJ databases">
        <authorList>
            <person name="Monot Marc"/>
        </authorList>
    </citation>
    <scope>NUCLEOTIDE SEQUENCE</scope>
    <source>
        <strain evidence="5">7032989</strain>
        <strain evidence="4">7032994</strain>
    </source>
</reference>
<dbReference type="CDD" id="cd01300">
    <property type="entry name" value="YtcJ_like"/>
    <property type="match status" value="1"/>
</dbReference>
<evidence type="ECO:0000313" key="3">
    <source>
        <dbReference type="EMBL" id="CDS88601.1"/>
    </source>
</evidence>
<dbReference type="EMBL" id="LK932411">
    <property type="protein sequence ID" value="CDS89213.1"/>
    <property type="molecule type" value="Genomic_DNA"/>
</dbReference>
<sequence>MKAKIYYNGNIITMEDSICGDAILIKDKIIKKIGTKEEVFALKNKDTEIIDLQGKTLMPSFIDSHSHLIAFATTLKLVPLEDATSFKDIVKKIQDFKESNNIKKGDWIIGFSYDNNFLEENKHPDKSVLDSASSENPILISHASGHMGVANTLGLKQLGVTNETRDPEGGHIGRVEGSEEPNGYLEENAFFNVASKIKQPSSNEIFNSIEKAQNIYLSYGITTAQEGLMEENQFNILKAMANQNKLKMDVVGYVNLKKSKSVVDNNREFIKKYINRFKIGGYKIFLDGSPQGKTAWLSRPYENSDNGYCGYPIYKDEEVEKFIDISLKEKMQLLTHCNGDAAADQLIDAFEKVLNLKEQSSENHIRPVMIHAQTVRADQIDDMKVINMIPSYFVAHTYYWGDIHIKNLGEDRAFKISPLKTTIEKGLIYTLHQDTPVIAPNMLETVWCAVNRITKKGIQIGENEKISPLDALKGVTINAAYQYFEEDKKGSIKEGKLANLIILDENPLTIDPMKIKDIKVLQTIREGEVLYSLK</sequence>
<dbReference type="EMBL" id="LK932525">
    <property type="protein sequence ID" value="CDS88601.1"/>
    <property type="molecule type" value="Genomic_DNA"/>
</dbReference>
<protein>
    <submittedName>
        <fullName evidence="3">Putative amidohydrolase</fullName>
    </submittedName>
</protein>
<keyword evidence="3" id="KW-0378">Hydrolase</keyword>
<dbReference type="InterPro" id="IPR032466">
    <property type="entry name" value="Metal_Hydrolase"/>
</dbReference>
<name>A0A069AJH0_CLODI</name>
<evidence type="ECO:0000313" key="5">
    <source>
        <dbReference type="EMBL" id="CDS95142.1"/>
    </source>
</evidence>
<accession>A0A069AJH0</accession>
<dbReference type="SUPFAM" id="SSF51556">
    <property type="entry name" value="Metallo-dependent hydrolases"/>
    <property type="match status" value="1"/>
</dbReference>
<dbReference type="Gene3D" id="3.20.20.140">
    <property type="entry name" value="Metal-dependent hydrolases"/>
    <property type="match status" value="1"/>
</dbReference>
<dbReference type="PANTHER" id="PTHR22642">
    <property type="entry name" value="IMIDAZOLONEPROPIONASE"/>
    <property type="match status" value="1"/>
</dbReference>
<feature type="region of interest" description="Disordered" evidence="1">
    <location>
        <begin position="161"/>
        <end position="180"/>
    </location>
</feature>
<evidence type="ECO:0000256" key="1">
    <source>
        <dbReference type="SAM" id="MobiDB-lite"/>
    </source>
</evidence>
<dbReference type="Gene3D" id="3.10.310.70">
    <property type="match status" value="1"/>
</dbReference>
<dbReference type="AlphaFoldDB" id="A0A069AJH0"/>
<dbReference type="Gene3D" id="2.30.40.10">
    <property type="entry name" value="Urease, subunit C, domain 1"/>
    <property type="match status" value="1"/>
</dbReference>
<feature type="compositionally biased region" description="Basic and acidic residues" evidence="1">
    <location>
        <begin position="163"/>
        <end position="177"/>
    </location>
</feature>
<evidence type="ECO:0000313" key="4">
    <source>
        <dbReference type="EMBL" id="CDS89213.1"/>
    </source>
</evidence>
<organism evidence="3">
    <name type="scientific">Clostridioides difficile</name>
    <name type="common">Peptoclostridium difficile</name>
    <dbReference type="NCBI Taxonomy" id="1496"/>
    <lineage>
        <taxon>Bacteria</taxon>
        <taxon>Bacillati</taxon>
        <taxon>Bacillota</taxon>
        <taxon>Clostridia</taxon>
        <taxon>Peptostreptococcales</taxon>
        <taxon>Peptostreptococcaceae</taxon>
        <taxon>Clostridioides</taxon>
    </lineage>
</organism>
<evidence type="ECO:0000259" key="2">
    <source>
        <dbReference type="Pfam" id="PF07969"/>
    </source>
</evidence>
<dbReference type="EMBL" id="LK932849">
    <property type="protein sequence ID" value="CDS95142.1"/>
    <property type="molecule type" value="Genomic_DNA"/>
</dbReference>
<dbReference type="RefSeq" id="WP_021390269.1">
    <property type="nucleotide sequence ID" value="NZ_BBYB01000112.1"/>
</dbReference>
<dbReference type="PANTHER" id="PTHR22642:SF2">
    <property type="entry name" value="PROTEIN LONG AFTER FAR-RED 3"/>
    <property type="match status" value="1"/>
</dbReference>
<dbReference type="SUPFAM" id="SSF51338">
    <property type="entry name" value="Composite domain of metallo-dependent hydrolases"/>
    <property type="match status" value="1"/>
</dbReference>
<gene>
    <name evidence="5" type="ORF">BN1095_20144</name>
    <name evidence="3" type="ORF">BN1096_700060</name>
    <name evidence="4" type="ORF">BN1097_710061</name>
</gene>
<dbReference type="Pfam" id="PF07969">
    <property type="entry name" value="Amidohydro_3"/>
    <property type="match status" value="1"/>
</dbReference>